<dbReference type="PANTHER" id="PTHR11614">
    <property type="entry name" value="PHOSPHOLIPASE-RELATED"/>
    <property type="match status" value="1"/>
</dbReference>
<dbReference type="InterPro" id="IPR029058">
    <property type="entry name" value="AB_hydrolase_fold"/>
</dbReference>
<evidence type="ECO:0000313" key="3">
    <source>
        <dbReference type="Proteomes" id="UP000789508"/>
    </source>
</evidence>
<dbReference type="OrthoDB" id="408373at2759"/>
<name>A0A9N9AWD2_9GLOM</name>
<feature type="domain" description="Serine aminopeptidase S33" evidence="1">
    <location>
        <begin position="98"/>
        <end position="339"/>
    </location>
</feature>
<dbReference type="Pfam" id="PF12146">
    <property type="entry name" value="Hydrolase_4"/>
    <property type="match status" value="1"/>
</dbReference>
<organism evidence="2 3">
    <name type="scientific">Ambispora leptoticha</name>
    <dbReference type="NCBI Taxonomy" id="144679"/>
    <lineage>
        <taxon>Eukaryota</taxon>
        <taxon>Fungi</taxon>
        <taxon>Fungi incertae sedis</taxon>
        <taxon>Mucoromycota</taxon>
        <taxon>Glomeromycotina</taxon>
        <taxon>Glomeromycetes</taxon>
        <taxon>Archaeosporales</taxon>
        <taxon>Ambisporaceae</taxon>
        <taxon>Ambispora</taxon>
    </lineage>
</organism>
<accession>A0A9N9AWD2</accession>
<dbReference type="Gene3D" id="3.40.50.1820">
    <property type="entry name" value="alpha/beta hydrolase"/>
    <property type="match status" value="1"/>
</dbReference>
<keyword evidence="3" id="KW-1185">Reference proteome</keyword>
<gene>
    <name evidence="2" type="ORF">ALEPTO_LOCUS5585</name>
</gene>
<dbReference type="InterPro" id="IPR051044">
    <property type="entry name" value="MAG_DAG_Lipase"/>
</dbReference>
<proteinExistence type="predicted"/>
<dbReference type="EMBL" id="CAJVPS010001608">
    <property type="protein sequence ID" value="CAG8544733.1"/>
    <property type="molecule type" value="Genomic_DNA"/>
</dbReference>
<comment type="caution">
    <text evidence="2">The sequence shown here is derived from an EMBL/GenBank/DDBJ whole genome shotgun (WGS) entry which is preliminary data.</text>
</comment>
<dbReference type="InterPro" id="IPR022742">
    <property type="entry name" value="Hydrolase_4"/>
</dbReference>
<reference evidence="2" key="1">
    <citation type="submission" date="2021-06" db="EMBL/GenBank/DDBJ databases">
        <authorList>
            <person name="Kallberg Y."/>
            <person name="Tangrot J."/>
            <person name="Rosling A."/>
        </authorList>
    </citation>
    <scope>NUCLEOTIDE SEQUENCE</scope>
    <source>
        <strain evidence="2">FL130A</strain>
    </source>
</reference>
<dbReference type="Proteomes" id="UP000789508">
    <property type="component" value="Unassembled WGS sequence"/>
</dbReference>
<protein>
    <submittedName>
        <fullName evidence="2">5591_t:CDS:1</fullName>
    </submittedName>
</protein>
<dbReference type="SUPFAM" id="SSF53474">
    <property type="entry name" value="alpha/beta-Hydrolases"/>
    <property type="match status" value="1"/>
</dbReference>
<dbReference type="AlphaFoldDB" id="A0A9N9AWD2"/>
<sequence>MAASSPNPVVTAIQNSVVTFYDALVVPLINAFYEKRSIDLTYGRASLPFSPTEQKLRQEPYICTDYSIPFPFKGAFDRFIYYQTWSLSCVKQRNTDFVWVHGLNDYGGRFSENCIPILEQGFRVIAIDLPSFGRSSGLHACINDWEELIEAVRVVIAHVKEQNASNTTFNKERKRKVILGGGSLGGFVTISYAIKYPTDIDAFSVLCPLVYVAGSSRPLKVIEYIAKAIVSSPLGTLPLAPANRGKGHWDPAKEEAFLSDPQTYHGNMRACTGLSLLYGITWLQPRLGLVKRPFLTQHGLSDRVCQDRSSRDLFAQAQTQDEHKTIILYENCEHDMLREHCSQKVMQDLIEWMIKFDKSSESI</sequence>
<evidence type="ECO:0000259" key="1">
    <source>
        <dbReference type="Pfam" id="PF12146"/>
    </source>
</evidence>
<evidence type="ECO:0000313" key="2">
    <source>
        <dbReference type="EMBL" id="CAG8544733.1"/>
    </source>
</evidence>